<dbReference type="GO" id="GO:0030313">
    <property type="term" value="C:cell envelope"/>
    <property type="evidence" value="ECO:0007669"/>
    <property type="project" value="UniProtKB-SubCell"/>
</dbReference>
<protein>
    <recommendedName>
        <fullName evidence="8">CopC domain-containing protein</fullName>
    </recommendedName>
</protein>
<keyword evidence="6" id="KW-0812">Transmembrane</keyword>
<dbReference type="Gene3D" id="2.60.40.1220">
    <property type="match status" value="1"/>
</dbReference>
<dbReference type="InterPro" id="IPR014755">
    <property type="entry name" value="Cu-Rt/internalin_Ig-like"/>
</dbReference>
<evidence type="ECO:0000256" key="3">
    <source>
        <dbReference type="ARBA" id="ARBA00022729"/>
    </source>
</evidence>
<keyword evidence="3 7" id="KW-0732">Signal</keyword>
<dbReference type="GO" id="GO:0005507">
    <property type="term" value="F:copper ion binding"/>
    <property type="evidence" value="ECO:0007669"/>
    <property type="project" value="InterPro"/>
</dbReference>
<organism evidence="9 10">
    <name type="scientific">Dactylosporangium siamense</name>
    <dbReference type="NCBI Taxonomy" id="685454"/>
    <lineage>
        <taxon>Bacteria</taxon>
        <taxon>Bacillati</taxon>
        <taxon>Actinomycetota</taxon>
        <taxon>Actinomycetes</taxon>
        <taxon>Micromonosporales</taxon>
        <taxon>Micromonosporaceae</taxon>
        <taxon>Dactylosporangium</taxon>
    </lineage>
</organism>
<dbReference type="SUPFAM" id="SSF81296">
    <property type="entry name" value="E set domains"/>
    <property type="match status" value="1"/>
</dbReference>
<dbReference type="GO" id="GO:0006825">
    <property type="term" value="P:copper ion transport"/>
    <property type="evidence" value="ECO:0007669"/>
    <property type="project" value="InterPro"/>
</dbReference>
<evidence type="ECO:0000256" key="1">
    <source>
        <dbReference type="ARBA" id="ARBA00004196"/>
    </source>
</evidence>
<sequence>MRSETLAGRRCRWSAGAALTVVSVVTALAATAAPAWAHNALRSSNPAEGVSLPNSPTAITMTFRESPNPAMAQVVIVDAAGADLVAGAPTGAGTTLTQPLRAATAAGTVTVTYRVVSTDGHPVQGKITFTVTTVPAASPAASSPSPARTSAAAPAPTTAAATAPAAAAAEEPMQPWGVAFVVGLLVGLIAIAAALAFWPRRRRRDPPSAPAPAGSPDAT</sequence>
<dbReference type="EMBL" id="BONQ01000082">
    <property type="protein sequence ID" value="GIG47267.1"/>
    <property type="molecule type" value="Genomic_DNA"/>
</dbReference>
<keyword evidence="6" id="KW-0472">Membrane</keyword>
<dbReference type="Proteomes" id="UP000660611">
    <property type="component" value="Unassembled WGS sequence"/>
</dbReference>
<dbReference type="InterPro" id="IPR032694">
    <property type="entry name" value="CopC/D"/>
</dbReference>
<evidence type="ECO:0000256" key="4">
    <source>
        <dbReference type="ARBA" id="ARBA00023008"/>
    </source>
</evidence>
<keyword evidence="4" id="KW-0186">Copper</keyword>
<evidence type="ECO:0000256" key="7">
    <source>
        <dbReference type="SAM" id="SignalP"/>
    </source>
</evidence>
<dbReference type="InterPro" id="IPR007348">
    <property type="entry name" value="CopC_dom"/>
</dbReference>
<keyword evidence="10" id="KW-1185">Reference proteome</keyword>
<proteinExistence type="predicted"/>
<feature type="region of interest" description="Disordered" evidence="5">
    <location>
        <begin position="136"/>
        <end position="156"/>
    </location>
</feature>
<dbReference type="GO" id="GO:0042597">
    <property type="term" value="C:periplasmic space"/>
    <property type="evidence" value="ECO:0007669"/>
    <property type="project" value="InterPro"/>
</dbReference>
<evidence type="ECO:0000313" key="10">
    <source>
        <dbReference type="Proteomes" id="UP000660611"/>
    </source>
</evidence>
<comment type="subcellular location">
    <subcellularLocation>
        <location evidence="1">Cell envelope</location>
    </subcellularLocation>
</comment>
<feature type="transmembrane region" description="Helical" evidence="6">
    <location>
        <begin position="176"/>
        <end position="198"/>
    </location>
</feature>
<feature type="signal peptide" evidence="7">
    <location>
        <begin position="1"/>
        <end position="37"/>
    </location>
</feature>
<dbReference type="AlphaFoldDB" id="A0A919PPB1"/>
<evidence type="ECO:0000256" key="2">
    <source>
        <dbReference type="ARBA" id="ARBA00022723"/>
    </source>
</evidence>
<dbReference type="GO" id="GO:0005886">
    <property type="term" value="C:plasma membrane"/>
    <property type="evidence" value="ECO:0007669"/>
    <property type="project" value="TreeGrafter"/>
</dbReference>
<gene>
    <name evidence="9" type="ORF">Dsi01nite_053080</name>
</gene>
<evidence type="ECO:0000256" key="6">
    <source>
        <dbReference type="SAM" id="Phobius"/>
    </source>
</evidence>
<dbReference type="PANTHER" id="PTHR34820">
    <property type="entry name" value="INNER MEMBRANE PROTEIN YEBZ"/>
    <property type="match status" value="1"/>
</dbReference>
<feature type="chain" id="PRO_5038539807" description="CopC domain-containing protein" evidence="7">
    <location>
        <begin position="38"/>
        <end position="219"/>
    </location>
</feature>
<dbReference type="Pfam" id="PF04234">
    <property type="entry name" value="CopC"/>
    <property type="match status" value="1"/>
</dbReference>
<accession>A0A919PPB1</accession>
<comment type="caution">
    <text evidence="9">The sequence shown here is derived from an EMBL/GenBank/DDBJ whole genome shotgun (WGS) entry which is preliminary data.</text>
</comment>
<dbReference type="RefSeq" id="WP_203849010.1">
    <property type="nucleotide sequence ID" value="NZ_BAAAVW010000017.1"/>
</dbReference>
<reference evidence="9" key="1">
    <citation type="submission" date="2021-01" db="EMBL/GenBank/DDBJ databases">
        <title>Whole genome shotgun sequence of Dactylosporangium siamense NBRC 106093.</title>
        <authorList>
            <person name="Komaki H."/>
            <person name="Tamura T."/>
        </authorList>
    </citation>
    <scope>NUCLEOTIDE SEQUENCE</scope>
    <source>
        <strain evidence="9">NBRC 106093</strain>
    </source>
</reference>
<dbReference type="GO" id="GO:0046688">
    <property type="term" value="P:response to copper ion"/>
    <property type="evidence" value="ECO:0007669"/>
    <property type="project" value="InterPro"/>
</dbReference>
<keyword evidence="6" id="KW-1133">Transmembrane helix</keyword>
<dbReference type="PANTHER" id="PTHR34820:SF4">
    <property type="entry name" value="INNER MEMBRANE PROTEIN YEBZ"/>
    <property type="match status" value="1"/>
</dbReference>
<evidence type="ECO:0000313" key="9">
    <source>
        <dbReference type="EMBL" id="GIG47267.1"/>
    </source>
</evidence>
<evidence type="ECO:0000259" key="8">
    <source>
        <dbReference type="Pfam" id="PF04234"/>
    </source>
</evidence>
<evidence type="ECO:0000256" key="5">
    <source>
        <dbReference type="SAM" id="MobiDB-lite"/>
    </source>
</evidence>
<dbReference type="InterPro" id="IPR014756">
    <property type="entry name" value="Ig_E-set"/>
</dbReference>
<keyword evidence="2" id="KW-0479">Metal-binding</keyword>
<name>A0A919PPB1_9ACTN</name>
<feature type="domain" description="CopC" evidence="8">
    <location>
        <begin position="38"/>
        <end position="131"/>
    </location>
</feature>